<keyword evidence="15" id="KW-1185">Reference proteome</keyword>
<keyword evidence="5 12" id="KW-1003">Cell membrane</keyword>
<feature type="transmembrane region" description="Helical" evidence="12">
    <location>
        <begin position="140"/>
        <end position="161"/>
    </location>
</feature>
<dbReference type="InterPro" id="IPR023171">
    <property type="entry name" value="Na/H_antiporter_dom_sf"/>
</dbReference>
<sequence>MTNVASSAAAIDSPGAARRGPISRLLRSPEALRGAVVLIAGTVFALIWANLPGDSYGSFWHLPLGLELGGSWFELDLRHWVNDAVMAVFFAHVTLEVRRELELGELRDWRKASVPVIAAVAGLVIPALIYVGVTSGTDTVGGWGIVVSTDTAFVLGILALIGRVMPPQLRIFLVTLAVADDVGALGVIAFAYTDHFSPLPLLIAVGGLTMIAVMRFVGVWRGGLYLLPSIVVWAGFFLSGVHATLAGVAIALLLPIFPTRSDDLRRAQDHVRAFHMSPTASYARTANNSLARAVSINERAHRALTPYVTWLILPIFALANAGVRVTRESLVDALTSRLTWGIIVGLVVGKIIAISVSTWIVTRVRPDALGPAVRMPHVIGVSMLAGMGFTISLFVTELAFDDPVDVSRGQIGVIAATVLAATLGTVAFAVMSARERRRSPHRSRLVRALDPARDPVLGDLSSAVVTVVEYGNYATPYSPAAGEMRREMEGRFGSEVAYAFRHLPLEQPLGRSAAIANEAAALQGRFWEMRDELIREAPIENERQIRRAAANAGLNLRRFERDWGDAAGAQRVDEDLVDAEAMHLHQAPTYFIDNVRYEGSIDADSVNAAVAAARNSALRRDERGLRADA</sequence>
<evidence type="ECO:0000256" key="4">
    <source>
        <dbReference type="ARBA" id="ARBA00022449"/>
    </source>
</evidence>
<comment type="subcellular location">
    <subcellularLocation>
        <location evidence="1">Cell inner membrane</location>
        <topology evidence="1">Multi-pass membrane protein</topology>
    </subcellularLocation>
    <subcellularLocation>
        <location evidence="12">Cell membrane</location>
        <topology evidence="12">Multi-pass membrane protein</topology>
    </subcellularLocation>
</comment>
<keyword evidence="11 12" id="KW-0739">Sodium transport</keyword>
<evidence type="ECO:0000313" key="15">
    <source>
        <dbReference type="Proteomes" id="UP000183585"/>
    </source>
</evidence>
<dbReference type="NCBIfam" id="TIGR00773">
    <property type="entry name" value="NhaA"/>
    <property type="match status" value="1"/>
</dbReference>
<feature type="transmembrane region" description="Helical" evidence="12">
    <location>
        <begin position="230"/>
        <end position="257"/>
    </location>
</feature>
<feature type="transmembrane region" description="Helical" evidence="12">
    <location>
        <begin position="412"/>
        <end position="433"/>
    </location>
</feature>
<dbReference type="InterPro" id="IPR012336">
    <property type="entry name" value="Thioredoxin-like_fold"/>
</dbReference>
<evidence type="ECO:0000256" key="1">
    <source>
        <dbReference type="ARBA" id="ARBA00004429"/>
    </source>
</evidence>
<feature type="transmembrane region" description="Helical" evidence="12">
    <location>
        <begin position="173"/>
        <end position="193"/>
    </location>
</feature>
<keyword evidence="6 12" id="KW-0812">Transmembrane</keyword>
<feature type="domain" description="Thioredoxin-like fold" evidence="13">
    <location>
        <begin position="455"/>
        <end position="610"/>
    </location>
</feature>
<accession>A0A1C4VAP0</accession>
<comment type="catalytic activity">
    <reaction evidence="12">
        <text>Na(+)(in) + 2 H(+)(out) = Na(+)(out) + 2 H(+)(in)</text>
        <dbReference type="Rhea" id="RHEA:29251"/>
        <dbReference type="ChEBI" id="CHEBI:15378"/>
        <dbReference type="ChEBI" id="CHEBI:29101"/>
    </reaction>
</comment>
<dbReference type="InterPro" id="IPR036249">
    <property type="entry name" value="Thioredoxin-like_sf"/>
</dbReference>
<dbReference type="Pfam" id="PF13462">
    <property type="entry name" value="Thioredoxin_4"/>
    <property type="match status" value="1"/>
</dbReference>
<comment type="similarity">
    <text evidence="2">In the N-terminal section; belongs to the NhaA Na(+)/H(+) (TC 2.A.33) antiporter family.</text>
</comment>
<evidence type="ECO:0000256" key="3">
    <source>
        <dbReference type="ARBA" id="ARBA00022448"/>
    </source>
</evidence>
<keyword evidence="3 12" id="KW-0813">Transport</keyword>
<evidence type="ECO:0000256" key="2">
    <source>
        <dbReference type="ARBA" id="ARBA00007006"/>
    </source>
</evidence>
<reference evidence="15" key="1">
    <citation type="submission" date="2016-06" db="EMBL/GenBank/DDBJ databases">
        <authorList>
            <person name="Varghese N."/>
            <person name="Submissions Spin"/>
        </authorList>
    </citation>
    <scope>NUCLEOTIDE SEQUENCE [LARGE SCALE GENOMIC DNA]</scope>
    <source>
        <strain evidence="15">DSM 43168</strain>
    </source>
</reference>
<dbReference type="GO" id="GO:0015385">
    <property type="term" value="F:sodium:proton antiporter activity"/>
    <property type="evidence" value="ECO:0007669"/>
    <property type="project" value="UniProtKB-UniRule"/>
</dbReference>
<evidence type="ECO:0000256" key="11">
    <source>
        <dbReference type="ARBA" id="ARBA00023201"/>
    </source>
</evidence>
<dbReference type="InterPro" id="IPR004670">
    <property type="entry name" value="NhaA"/>
</dbReference>
<gene>
    <name evidence="12" type="primary">nhaA</name>
    <name evidence="14" type="ORF">GA0070563_102159</name>
</gene>
<dbReference type="GO" id="GO:0005886">
    <property type="term" value="C:plasma membrane"/>
    <property type="evidence" value="ECO:0007669"/>
    <property type="project" value="UniProtKB-SubCell"/>
</dbReference>
<dbReference type="GO" id="GO:0006885">
    <property type="term" value="P:regulation of pH"/>
    <property type="evidence" value="ECO:0007669"/>
    <property type="project" value="UniProtKB-UniRule"/>
</dbReference>
<dbReference type="HAMAP" id="MF_01844">
    <property type="entry name" value="NhaA"/>
    <property type="match status" value="1"/>
</dbReference>
<keyword evidence="7 12" id="KW-1133">Transmembrane helix</keyword>
<protein>
    <recommendedName>
        <fullName evidence="12">Na(+)/H(+) antiporter NhaA</fullName>
    </recommendedName>
    <alternativeName>
        <fullName evidence="12">Sodium/proton antiporter NhaA</fullName>
    </alternativeName>
</protein>
<evidence type="ECO:0000256" key="9">
    <source>
        <dbReference type="ARBA" id="ARBA00023065"/>
    </source>
</evidence>
<dbReference type="RefSeq" id="WP_083302473.1">
    <property type="nucleotide sequence ID" value="NZ_FMCT01000002.1"/>
</dbReference>
<dbReference type="AlphaFoldDB" id="A0A1C4VAP0"/>
<feature type="transmembrane region" description="Helical" evidence="12">
    <location>
        <begin position="381"/>
        <end position="400"/>
    </location>
</feature>
<feature type="transmembrane region" description="Helical" evidence="12">
    <location>
        <begin position="31"/>
        <end position="51"/>
    </location>
</feature>
<feature type="transmembrane region" description="Helical" evidence="12">
    <location>
        <begin position="338"/>
        <end position="361"/>
    </location>
</feature>
<dbReference type="Proteomes" id="UP000183585">
    <property type="component" value="Unassembled WGS sequence"/>
</dbReference>
<dbReference type="SUPFAM" id="SSF52833">
    <property type="entry name" value="Thioredoxin-like"/>
    <property type="match status" value="1"/>
</dbReference>
<dbReference type="EMBL" id="FMCT01000002">
    <property type="protein sequence ID" value="SCE81103.1"/>
    <property type="molecule type" value="Genomic_DNA"/>
</dbReference>
<feature type="transmembrane region" description="Helical" evidence="12">
    <location>
        <begin position="307"/>
        <end position="326"/>
    </location>
</feature>
<dbReference type="Gene3D" id="1.20.1530.10">
    <property type="entry name" value="Na+/H+ antiporter like domain"/>
    <property type="match status" value="1"/>
</dbReference>
<evidence type="ECO:0000256" key="10">
    <source>
        <dbReference type="ARBA" id="ARBA00023136"/>
    </source>
</evidence>
<keyword evidence="9 12" id="KW-0406">Ion transport</keyword>
<dbReference type="PANTHER" id="PTHR30341:SF0">
    <property type="entry name" value="NA(+)_H(+) ANTIPORTER NHAA"/>
    <property type="match status" value="1"/>
</dbReference>
<evidence type="ECO:0000256" key="7">
    <source>
        <dbReference type="ARBA" id="ARBA00022989"/>
    </source>
</evidence>
<evidence type="ECO:0000313" key="14">
    <source>
        <dbReference type="EMBL" id="SCE81103.1"/>
    </source>
</evidence>
<evidence type="ECO:0000256" key="5">
    <source>
        <dbReference type="ARBA" id="ARBA00022475"/>
    </source>
</evidence>
<dbReference type="Gene3D" id="3.40.30.10">
    <property type="entry name" value="Glutaredoxin"/>
    <property type="match status" value="1"/>
</dbReference>
<comment type="similarity">
    <text evidence="12">Belongs to the NhaA Na(+)/H(+) (TC 2.A.33) antiporter family.</text>
</comment>
<organism evidence="14 15">
    <name type="scientific">Micromonospora carbonacea</name>
    <dbReference type="NCBI Taxonomy" id="47853"/>
    <lineage>
        <taxon>Bacteria</taxon>
        <taxon>Bacillati</taxon>
        <taxon>Actinomycetota</taxon>
        <taxon>Actinomycetes</taxon>
        <taxon>Micromonosporales</taxon>
        <taxon>Micromonosporaceae</taxon>
        <taxon>Micromonospora</taxon>
    </lineage>
</organism>
<keyword evidence="10 12" id="KW-0472">Membrane</keyword>
<feature type="transmembrane region" description="Helical" evidence="12">
    <location>
        <begin position="116"/>
        <end position="134"/>
    </location>
</feature>
<evidence type="ECO:0000256" key="12">
    <source>
        <dbReference type="HAMAP-Rule" id="MF_01844"/>
    </source>
</evidence>
<keyword evidence="4 12" id="KW-0050">Antiport</keyword>
<evidence type="ECO:0000256" key="6">
    <source>
        <dbReference type="ARBA" id="ARBA00022692"/>
    </source>
</evidence>
<comment type="function">
    <text evidence="12">Na(+)/H(+) antiporter that extrudes sodium in exchange for external protons.</text>
</comment>
<name>A0A1C4VAP0_9ACTN</name>
<evidence type="ECO:0000259" key="13">
    <source>
        <dbReference type="Pfam" id="PF13462"/>
    </source>
</evidence>
<proteinExistence type="inferred from homology"/>
<dbReference type="Pfam" id="PF06965">
    <property type="entry name" value="Na_H_antiport_1"/>
    <property type="match status" value="1"/>
</dbReference>
<feature type="transmembrane region" description="Helical" evidence="12">
    <location>
        <begin position="199"/>
        <end position="218"/>
    </location>
</feature>
<evidence type="ECO:0000256" key="8">
    <source>
        <dbReference type="ARBA" id="ARBA00023053"/>
    </source>
</evidence>
<keyword evidence="8 12" id="KW-0915">Sodium</keyword>
<dbReference type="PANTHER" id="PTHR30341">
    <property type="entry name" value="SODIUM ION/PROTON ANTIPORTER NHAA-RELATED"/>
    <property type="match status" value="1"/>
</dbReference>